<dbReference type="GO" id="GO:0005886">
    <property type="term" value="C:plasma membrane"/>
    <property type="evidence" value="ECO:0007669"/>
    <property type="project" value="UniProtKB-SubCell"/>
</dbReference>
<proteinExistence type="predicted"/>
<organism evidence="7 8">
    <name type="scientific">Gemmata massiliana</name>
    <dbReference type="NCBI Taxonomy" id="1210884"/>
    <lineage>
        <taxon>Bacteria</taxon>
        <taxon>Pseudomonadati</taxon>
        <taxon>Planctomycetota</taxon>
        <taxon>Planctomycetia</taxon>
        <taxon>Gemmatales</taxon>
        <taxon>Gemmataceae</taxon>
        <taxon>Gemmata</taxon>
    </lineage>
</organism>
<dbReference type="PANTHER" id="PTHR30482">
    <property type="entry name" value="HIGH-AFFINITY BRANCHED-CHAIN AMINO ACID TRANSPORT SYSTEM PERMEASE"/>
    <property type="match status" value="1"/>
</dbReference>
<protein>
    <recommendedName>
        <fullName evidence="9">Branched-chain amino acid ABC transporter permease</fullName>
    </recommendedName>
</protein>
<keyword evidence="4 6" id="KW-1133">Transmembrane helix</keyword>
<dbReference type="Proteomes" id="UP000464178">
    <property type="component" value="Chromosome"/>
</dbReference>
<reference evidence="7 8" key="1">
    <citation type="submission" date="2019-05" db="EMBL/GenBank/DDBJ databases">
        <authorList>
            <consortium name="Science for Life Laboratories"/>
        </authorList>
    </citation>
    <scope>NUCLEOTIDE SEQUENCE [LARGE SCALE GENOMIC DNA]</scope>
    <source>
        <strain evidence="7">Soil9</strain>
    </source>
</reference>
<feature type="transmembrane region" description="Helical" evidence="6">
    <location>
        <begin position="43"/>
        <end position="62"/>
    </location>
</feature>
<sequence length="372" mass="39399">MTRLRQIPLDLVAIALFALYPLIPGLGAQADALFKATVGAEFTTLFIIAVLALGLHVVVGYAGQLHLGVAAFFGLGAYVVGILLVPAYPFKLGSQLPAGTGVLVAVVVAFAVAALVSIVTSAPILRLRGDYLALVTLGFGEVARFALRNLEEITNGTKGLNPIPQPDVPGLKGDWSADYRYYYYLCLLALGLVLLLLRNVERSRLGRAWVALREDELAAVCMGLNTARLKLAAFALGAGIAGLAGALYALRLGNTADPDTYSFQRSITVLCCLILGGLGNRAGVVLGVILVYGFDGIFAPAADRYIQQFKLNPSGSPFLTFSSYRLMVFGFALILIMRFRPEGLLPSSRVKAELHACDPPAPAAPAPATPTH</sequence>
<dbReference type="Pfam" id="PF02653">
    <property type="entry name" value="BPD_transp_2"/>
    <property type="match status" value="1"/>
</dbReference>
<feature type="transmembrane region" description="Helical" evidence="6">
    <location>
        <begin position="69"/>
        <end position="90"/>
    </location>
</feature>
<dbReference type="InterPro" id="IPR001851">
    <property type="entry name" value="ABC_transp_permease"/>
</dbReference>
<feature type="transmembrane region" description="Helical" evidence="6">
    <location>
        <begin position="7"/>
        <end position="23"/>
    </location>
</feature>
<name>A0A6P2CY07_9BACT</name>
<evidence type="ECO:0008006" key="9">
    <source>
        <dbReference type="Google" id="ProtNLM"/>
    </source>
</evidence>
<evidence type="ECO:0000256" key="4">
    <source>
        <dbReference type="ARBA" id="ARBA00022989"/>
    </source>
</evidence>
<evidence type="ECO:0000313" key="8">
    <source>
        <dbReference type="Proteomes" id="UP000464178"/>
    </source>
</evidence>
<comment type="subcellular location">
    <subcellularLocation>
        <location evidence="1">Cell membrane</location>
        <topology evidence="1">Multi-pass membrane protein</topology>
    </subcellularLocation>
</comment>
<evidence type="ECO:0000256" key="5">
    <source>
        <dbReference type="ARBA" id="ARBA00023136"/>
    </source>
</evidence>
<feature type="transmembrane region" description="Helical" evidence="6">
    <location>
        <begin position="181"/>
        <end position="197"/>
    </location>
</feature>
<dbReference type="CDD" id="cd06581">
    <property type="entry name" value="TM_PBP1_LivM_like"/>
    <property type="match status" value="1"/>
</dbReference>
<dbReference type="KEGG" id="gms:SOIL9_56340"/>
<keyword evidence="8" id="KW-1185">Reference proteome</keyword>
<keyword evidence="5 6" id="KW-0472">Membrane</keyword>
<feature type="transmembrane region" description="Helical" evidence="6">
    <location>
        <begin position="96"/>
        <end position="119"/>
    </location>
</feature>
<evidence type="ECO:0000256" key="3">
    <source>
        <dbReference type="ARBA" id="ARBA00022692"/>
    </source>
</evidence>
<feature type="transmembrane region" description="Helical" evidence="6">
    <location>
        <begin position="231"/>
        <end position="250"/>
    </location>
</feature>
<evidence type="ECO:0000256" key="6">
    <source>
        <dbReference type="SAM" id="Phobius"/>
    </source>
</evidence>
<feature type="transmembrane region" description="Helical" evidence="6">
    <location>
        <begin position="322"/>
        <end position="339"/>
    </location>
</feature>
<keyword evidence="2" id="KW-1003">Cell membrane</keyword>
<dbReference type="EMBL" id="LR593886">
    <property type="protein sequence ID" value="VTR92080.1"/>
    <property type="molecule type" value="Genomic_DNA"/>
</dbReference>
<dbReference type="PANTHER" id="PTHR30482:SF10">
    <property type="entry name" value="HIGH-AFFINITY BRANCHED-CHAIN AMINO ACID TRANSPORT PROTEIN BRAE"/>
    <property type="match status" value="1"/>
</dbReference>
<accession>A0A6P2CY07</accession>
<evidence type="ECO:0000256" key="1">
    <source>
        <dbReference type="ARBA" id="ARBA00004651"/>
    </source>
</evidence>
<gene>
    <name evidence="7" type="ORF">SOIL9_56340</name>
</gene>
<dbReference type="RefSeq" id="WP_162666994.1">
    <property type="nucleotide sequence ID" value="NZ_LR593886.1"/>
</dbReference>
<dbReference type="AlphaFoldDB" id="A0A6P2CY07"/>
<dbReference type="InterPro" id="IPR043428">
    <property type="entry name" value="LivM-like"/>
</dbReference>
<dbReference type="GO" id="GO:0015658">
    <property type="term" value="F:branched-chain amino acid transmembrane transporter activity"/>
    <property type="evidence" value="ECO:0007669"/>
    <property type="project" value="InterPro"/>
</dbReference>
<evidence type="ECO:0000313" key="7">
    <source>
        <dbReference type="EMBL" id="VTR92080.1"/>
    </source>
</evidence>
<evidence type="ECO:0000256" key="2">
    <source>
        <dbReference type="ARBA" id="ARBA00022475"/>
    </source>
</evidence>
<keyword evidence="3 6" id="KW-0812">Transmembrane</keyword>